<feature type="domain" description="Homologous-pairing protein 2 winged helix" evidence="10">
    <location>
        <begin position="135"/>
        <end position="192"/>
    </location>
</feature>
<dbReference type="GO" id="GO:0120231">
    <property type="term" value="C:DNA recombinase auxiliary factor complex"/>
    <property type="evidence" value="ECO:0007669"/>
    <property type="project" value="TreeGrafter"/>
</dbReference>
<keyword evidence="4 8" id="KW-0175">Coiled coil</keyword>
<dbReference type="Gene3D" id="1.10.10.10">
    <property type="entry name" value="Winged helix-like DNA-binding domain superfamily/Winged helix DNA-binding domain"/>
    <property type="match status" value="1"/>
</dbReference>
<gene>
    <name evidence="12" type="ORF">Poli38472_012518</name>
</gene>
<comment type="similarity">
    <text evidence="2">Belongs to the HOP2 family.</text>
</comment>
<dbReference type="PANTHER" id="PTHR15938">
    <property type="entry name" value="TBP-1 INTERACTING PROTEIN"/>
    <property type="match status" value="1"/>
</dbReference>
<keyword evidence="13" id="KW-1185">Reference proteome</keyword>
<evidence type="ECO:0000256" key="7">
    <source>
        <dbReference type="ARBA" id="ARBA00023254"/>
    </source>
</evidence>
<keyword evidence="5" id="KW-0233">DNA recombination</keyword>
<dbReference type="Pfam" id="PF18517">
    <property type="entry name" value="LZ3wCH"/>
    <property type="match status" value="1"/>
</dbReference>
<dbReference type="Proteomes" id="UP000794436">
    <property type="component" value="Unassembled WGS sequence"/>
</dbReference>
<organism evidence="12 13">
    <name type="scientific">Pythium oligandrum</name>
    <name type="common">Mycoparasitic fungus</name>
    <dbReference type="NCBI Taxonomy" id="41045"/>
    <lineage>
        <taxon>Eukaryota</taxon>
        <taxon>Sar</taxon>
        <taxon>Stramenopiles</taxon>
        <taxon>Oomycota</taxon>
        <taxon>Peronosporomycetes</taxon>
        <taxon>Pythiales</taxon>
        <taxon>Pythiaceae</taxon>
        <taxon>Pythium</taxon>
    </lineage>
</organism>
<feature type="domain" description="Leucine zipper with capping helix" evidence="11">
    <location>
        <begin position="274"/>
        <end position="328"/>
    </location>
</feature>
<evidence type="ECO:0000256" key="3">
    <source>
        <dbReference type="ARBA" id="ARBA00016093"/>
    </source>
</evidence>
<dbReference type="EMBL" id="SPLM01000076">
    <property type="protein sequence ID" value="TMW61327.1"/>
    <property type="molecule type" value="Genomic_DNA"/>
</dbReference>
<accession>A0A8K1CDL4</accession>
<feature type="coiled-coil region" evidence="8">
    <location>
        <begin position="204"/>
        <end position="268"/>
    </location>
</feature>
<evidence type="ECO:0000259" key="10">
    <source>
        <dbReference type="Pfam" id="PF07106"/>
    </source>
</evidence>
<feature type="compositionally biased region" description="Low complexity" evidence="9">
    <location>
        <begin position="69"/>
        <end position="127"/>
    </location>
</feature>
<feature type="compositionally biased region" description="Acidic residues" evidence="9">
    <location>
        <begin position="1"/>
        <end position="55"/>
    </location>
</feature>
<dbReference type="InterPro" id="IPR040661">
    <property type="entry name" value="LZ3wCH"/>
</dbReference>
<dbReference type="GO" id="GO:0120230">
    <property type="term" value="F:recombinase activator activity"/>
    <property type="evidence" value="ECO:0007669"/>
    <property type="project" value="TreeGrafter"/>
</dbReference>
<proteinExistence type="inferred from homology"/>
<dbReference type="InterPro" id="IPR010776">
    <property type="entry name" value="Hop2_WH_dom"/>
</dbReference>
<keyword evidence="6" id="KW-0539">Nucleus</keyword>
<evidence type="ECO:0000256" key="6">
    <source>
        <dbReference type="ARBA" id="ARBA00023242"/>
    </source>
</evidence>
<keyword evidence="7" id="KW-0469">Meiosis</keyword>
<feature type="region of interest" description="Disordered" evidence="9">
    <location>
        <begin position="1"/>
        <end position="133"/>
    </location>
</feature>
<evidence type="ECO:0000256" key="5">
    <source>
        <dbReference type="ARBA" id="ARBA00023172"/>
    </source>
</evidence>
<dbReference type="GO" id="GO:0000709">
    <property type="term" value="P:meiotic joint molecule formation"/>
    <property type="evidence" value="ECO:0007669"/>
    <property type="project" value="TreeGrafter"/>
</dbReference>
<protein>
    <recommendedName>
        <fullName evidence="3">Homologous-pairing protein 2 homolog</fullName>
    </recommendedName>
</protein>
<evidence type="ECO:0000256" key="1">
    <source>
        <dbReference type="ARBA" id="ARBA00004123"/>
    </source>
</evidence>
<evidence type="ECO:0000259" key="11">
    <source>
        <dbReference type="Pfam" id="PF18517"/>
    </source>
</evidence>
<dbReference type="AlphaFoldDB" id="A0A8K1CDL4"/>
<evidence type="ECO:0000313" key="12">
    <source>
        <dbReference type="EMBL" id="TMW61327.1"/>
    </source>
</evidence>
<evidence type="ECO:0000313" key="13">
    <source>
        <dbReference type="Proteomes" id="UP000794436"/>
    </source>
</evidence>
<comment type="caution">
    <text evidence="12">The sequence shown here is derived from an EMBL/GenBank/DDBJ whole genome shotgun (WGS) entry which is preliminary data.</text>
</comment>
<dbReference type="OrthoDB" id="272266at2759"/>
<dbReference type="GO" id="GO:0007129">
    <property type="term" value="P:homologous chromosome pairing at meiosis"/>
    <property type="evidence" value="ECO:0007669"/>
    <property type="project" value="TreeGrafter"/>
</dbReference>
<evidence type="ECO:0000256" key="4">
    <source>
        <dbReference type="ARBA" id="ARBA00023054"/>
    </source>
</evidence>
<reference evidence="12" key="1">
    <citation type="submission" date="2019-03" db="EMBL/GenBank/DDBJ databases">
        <title>Long read genome sequence of the mycoparasitic Pythium oligandrum ATCC 38472 isolated from sugarbeet rhizosphere.</title>
        <authorList>
            <person name="Gaulin E."/>
        </authorList>
    </citation>
    <scope>NUCLEOTIDE SEQUENCE</scope>
    <source>
        <strain evidence="12">ATCC 38472_TT</strain>
    </source>
</reference>
<dbReference type="GO" id="GO:0003690">
    <property type="term" value="F:double-stranded DNA binding"/>
    <property type="evidence" value="ECO:0007669"/>
    <property type="project" value="TreeGrafter"/>
</dbReference>
<dbReference type="GO" id="GO:0000794">
    <property type="term" value="C:condensed nuclear chromosome"/>
    <property type="evidence" value="ECO:0007669"/>
    <property type="project" value="TreeGrafter"/>
</dbReference>
<dbReference type="PANTHER" id="PTHR15938:SF0">
    <property type="entry name" value="HOMOLOGOUS-PAIRING PROTEIN 2 HOMOLOG"/>
    <property type="match status" value="1"/>
</dbReference>
<evidence type="ECO:0000256" key="9">
    <source>
        <dbReference type="SAM" id="MobiDB-lite"/>
    </source>
</evidence>
<dbReference type="InterPro" id="IPR036388">
    <property type="entry name" value="WH-like_DNA-bd_sf"/>
</dbReference>
<evidence type="ECO:0000256" key="2">
    <source>
        <dbReference type="ARBA" id="ARBA00007922"/>
    </source>
</evidence>
<dbReference type="Pfam" id="PF07106">
    <property type="entry name" value="WHD_TBPIP"/>
    <property type="match status" value="1"/>
</dbReference>
<dbReference type="GO" id="GO:0010774">
    <property type="term" value="P:meiotic strand invasion involved in reciprocal meiotic recombination"/>
    <property type="evidence" value="ECO:0007669"/>
    <property type="project" value="TreeGrafter"/>
</dbReference>
<name>A0A8K1CDL4_PYTOL</name>
<comment type="subcellular location">
    <subcellularLocation>
        <location evidence="1">Nucleus</location>
    </subcellularLocation>
</comment>
<evidence type="ECO:0000256" key="8">
    <source>
        <dbReference type="SAM" id="Coils"/>
    </source>
</evidence>
<sequence length="337" mass="36804">MARDDDFEDDDFSLGDDSEEDNDADESFSEADAVDDAVEEEDDGGWSGEDEDESDFEGKGPKAKKAKTTAKPAAKKSPPARKTPAATKKATSAAPASRMSSTAKAPANSPKPKAPKKSATPEKPAATIKGDPTTHVLEYMRKMNRPYSMLNVFENLHRAIAKPALTKILDTLADKEELASKTYGKAKIYYMNQNRLPVPSEAERRDVEDQIKQVEADCITLEQELKTAEAALAGINSQMSDADLDKTLAELTEEAATLETKLATLERPDRVPVSPGRKDALKRKFTTYRTAWVARKRIVMDAVNQIADGMEKKPKAICELVGIETDAEAGIQEIPSI</sequence>